<protein>
    <submittedName>
        <fullName evidence="3">Alpha/Beta hydrolase protein</fullName>
    </submittedName>
</protein>
<keyword evidence="1 3" id="KW-0378">Hydrolase</keyword>
<dbReference type="SUPFAM" id="SSF53474">
    <property type="entry name" value="alpha/beta-Hydrolases"/>
    <property type="match status" value="1"/>
</dbReference>
<dbReference type="InterPro" id="IPR013094">
    <property type="entry name" value="AB_hydrolase_3"/>
</dbReference>
<dbReference type="GO" id="GO:0016787">
    <property type="term" value="F:hydrolase activity"/>
    <property type="evidence" value="ECO:0007669"/>
    <property type="project" value="UniProtKB-KW"/>
</dbReference>
<reference evidence="3" key="1">
    <citation type="journal article" date="2021" name="Nat. Commun.">
        <title>Genetic determinants of endophytism in the Arabidopsis root mycobiome.</title>
        <authorList>
            <person name="Mesny F."/>
            <person name="Miyauchi S."/>
            <person name="Thiergart T."/>
            <person name="Pickel B."/>
            <person name="Atanasova L."/>
            <person name="Karlsson M."/>
            <person name="Huettel B."/>
            <person name="Barry K.W."/>
            <person name="Haridas S."/>
            <person name="Chen C."/>
            <person name="Bauer D."/>
            <person name="Andreopoulos W."/>
            <person name="Pangilinan J."/>
            <person name="LaButti K."/>
            <person name="Riley R."/>
            <person name="Lipzen A."/>
            <person name="Clum A."/>
            <person name="Drula E."/>
            <person name="Henrissat B."/>
            <person name="Kohler A."/>
            <person name="Grigoriev I.V."/>
            <person name="Martin F.M."/>
            <person name="Hacquard S."/>
        </authorList>
    </citation>
    <scope>NUCLEOTIDE SEQUENCE</scope>
    <source>
        <strain evidence="3">MPI-SDFR-AT-0073</strain>
    </source>
</reference>
<dbReference type="Proteomes" id="UP000758603">
    <property type="component" value="Unassembled WGS sequence"/>
</dbReference>
<dbReference type="Gene3D" id="3.40.50.1820">
    <property type="entry name" value="alpha/beta hydrolase"/>
    <property type="match status" value="1"/>
</dbReference>
<dbReference type="PANTHER" id="PTHR48081">
    <property type="entry name" value="AB HYDROLASE SUPERFAMILY PROTEIN C4A8.06C"/>
    <property type="match status" value="1"/>
</dbReference>
<proteinExistence type="predicted"/>
<dbReference type="InterPro" id="IPR050300">
    <property type="entry name" value="GDXG_lipolytic_enzyme"/>
</dbReference>
<comment type="caution">
    <text evidence="3">The sequence shown here is derived from an EMBL/GenBank/DDBJ whole genome shotgun (WGS) entry which is preliminary data.</text>
</comment>
<organism evidence="3 4">
    <name type="scientific">Truncatella angustata</name>
    <dbReference type="NCBI Taxonomy" id="152316"/>
    <lineage>
        <taxon>Eukaryota</taxon>
        <taxon>Fungi</taxon>
        <taxon>Dikarya</taxon>
        <taxon>Ascomycota</taxon>
        <taxon>Pezizomycotina</taxon>
        <taxon>Sordariomycetes</taxon>
        <taxon>Xylariomycetidae</taxon>
        <taxon>Amphisphaeriales</taxon>
        <taxon>Sporocadaceae</taxon>
        <taxon>Truncatella</taxon>
    </lineage>
</organism>
<dbReference type="Pfam" id="PF07859">
    <property type="entry name" value="Abhydrolase_3"/>
    <property type="match status" value="1"/>
</dbReference>
<dbReference type="RefSeq" id="XP_045955626.1">
    <property type="nucleotide sequence ID" value="XM_046108947.1"/>
</dbReference>
<accession>A0A9P8ZVW1</accession>
<evidence type="ECO:0000256" key="1">
    <source>
        <dbReference type="ARBA" id="ARBA00022801"/>
    </source>
</evidence>
<feature type="domain" description="Alpha/beta hydrolase fold-3" evidence="2">
    <location>
        <begin position="89"/>
        <end position="281"/>
    </location>
</feature>
<name>A0A9P8ZVW1_9PEZI</name>
<evidence type="ECO:0000259" key="2">
    <source>
        <dbReference type="Pfam" id="PF07859"/>
    </source>
</evidence>
<sequence length="339" mass="38754">MPQLKKRTTILTHQPWVGTLQGAWLFLCAIAYRYLCEIIFFQFKIRDRKFWATQRPDKVQSYPTRPTLRHHVFIPANHKEGEKHAICFLIHGVAFIIGSPAMDHAQARFLADQHNYVVIAVSYRRAPEHRFPTAIHDVAAVITAALDDKSLPIDTQKVVVGGFSAGATIALAVAQIPELKDRIKVLVTFQPLTDRSGEARGSYPKAMPWGGPDDMEKTRALSDWGFPSPGQDMRERLLSPYYATRADIPQPVFFITGSADMLCQEAYLLACKLASRQADGDYIKAWEQNGVKYWCARDMPHGWTHFWVQLKGEWRTKQLQIQNEAWQEVVAWLEKTLYK</sequence>
<dbReference type="AlphaFoldDB" id="A0A9P8ZVW1"/>
<dbReference type="OrthoDB" id="408631at2759"/>
<dbReference type="GeneID" id="70137838"/>
<dbReference type="InterPro" id="IPR029058">
    <property type="entry name" value="AB_hydrolase_fold"/>
</dbReference>
<gene>
    <name evidence="3" type="ORF">BKA67DRAFT_682306</name>
</gene>
<evidence type="ECO:0000313" key="3">
    <source>
        <dbReference type="EMBL" id="KAH6649119.1"/>
    </source>
</evidence>
<keyword evidence="4" id="KW-1185">Reference proteome</keyword>
<evidence type="ECO:0000313" key="4">
    <source>
        <dbReference type="Proteomes" id="UP000758603"/>
    </source>
</evidence>
<dbReference type="EMBL" id="JAGPXC010000007">
    <property type="protein sequence ID" value="KAH6649119.1"/>
    <property type="molecule type" value="Genomic_DNA"/>
</dbReference>